<feature type="domain" description="Dilute" evidence="3">
    <location>
        <begin position="538"/>
        <end position="803"/>
    </location>
</feature>
<dbReference type="Ensembl" id="ENSLACT00000010919.1">
    <property type="protein sequence ID" value="ENSLACP00000010839.1"/>
    <property type="gene ID" value="ENSLACG00000009541.2"/>
</dbReference>
<dbReference type="GO" id="GO:0007165">
    <property type="term" value="P:signal transduction"/>
    <property type="evidence" value="ECO:0007669"/>
    <property type="project" value="InterPro"/>
</dbReference>
<reference evidence="4" key="2">
    <citation type="submission" date="2025-08" db="UniProtKB">
        <authorList>
            <consortium name="Ensembl"/>
        </authorList>
    </citation>
    <scope>IDENTIFICATION</scope>
</reference>
<dbReference type="Gene3D" id="3.10.20.90">
    <property type="entry name" value="Phosphatidylinositol 3-kinase Catalytic Subunit, Chain A, domain 1"/>
    <property type="match status" value="1"/>
</dbReference>
<dbReference type="SMART" id="SM01132">
    <property type="entry name" value="DIL"/>
    <property type="match status" value="1"/>
</dbReference>
<dbReference type="Proteomes" id="UP000008672">
    <property type="component" value="Unassembled WGS sequence"/>
</dbReference>
<dbReference type="InterPro" id="IPR052072">
    <property type="entry name" value="Vascular_dev_regulator"/>
</dbReference>
<dbReference type="GO" id="GO:0005911">
    <property type="term" value="C:cell-cell junction"/>
    <property type="evidence" value="ECO:0007669"/>
    <property type="project" value="TreeGrafter"/>
</dbReference>
<dbReference type="EMBL" id="AFYH01191047">
    <property type="status" value="NOT_ANNOTATED_CDS"/>
    <property type="molecule type" value="Genomic_DNA"/>
</dbReference>
<dbReference type="GO" id="GO:0051020">
    <property type="term" value="F:GTPase binding"/>
    <property type="evidence" value="ECO:0007669"/>
    <property type="project" value="TreeGrafter"/>
</dbReference>
<dbReference type="EMBL" id="AFYH01191045">
    <property type="status" value="NOT_ANNOTATED_CDS"/>
    <property type="molecule type" value="Genomic_DNA"/>
</dbReference>
<dbReference type="InterPro" id="IPR036034">
    <property type="entry name" value="PDZ_sf"/>
</dbReference>
<dbReference type="CDD" id="cd15472">
    <property type="entry name" value="Myo5p-like_CBD_Rasip1"/>
    <property type="match status" value="1"/>
</dbReference>
<dbReference type="InterPro" id="IPR037983">
    <property type="entry name" value="CBD_Rasip1/Radil"/>
</dbReference>
<dbReference type="Gene3D" id="2.30.42.10">
    <property type="match status" value="1"/>
</dbReference>
<dbReference type="SMART" id="SM00314">
    <property type="entry name" value="RA"/>
    <property type="match status" value="1"/>
</dbReference>
<dbReference type="Bgee" id="ENSLACG00000009541">
    <property type="expression patterns" value="Expressed in muscle tissue and 3 other cell types or tissues"/>
</dbReference>
<dbReference type="PROSITE" id="PS50106">
    <property type="entry name" value="PDZ"/>
    <property type="match status" value="1"/>
</dbReference>
<dbReference type="EMBL" id="AFYH01191044">
    <property type="status" value="NOT_ANNOTATED_CDS"/>
    <property type="molecule type" value="Genomic_DNA"/>
</dbReference>
<protein>
    <submittedName>
        <fullName evidence="4">Ras association and DIL domains 2a</fullName>
    </submittedName>
</protein>
<dbReference type="SUPFAM" id="SSF50156">
    <property type="entry name" value="PDZ domain-like"/>
    <property type="match status" value="1"/>
</dbReference>
<dbReference type="EMBL" id="AFYH01191049">
    <property type="status" value="NOT_ANNOTATED_CDS"/>
    <property type="molecule type" value="Genomic_DNA"/>
</dbReference>
<dbReference type="Pfam" id="PF00595">
    <property type="entry name" value="PDZ"/>
    <property type="match status" value="1"/>
</dbReference>
<dbReference type="EMBL" id="AFYH01191046">
    <property type="status" value="NOT_ANNOTATED_CDS"/>
    <property type="molecule type" value="Genomic_DNA"/>
</dbReference>
<dbReference type="InterPro" id="IPR008984">
    <property type="entry name" value="SMAD_FHA_dom_sf"/>
</dbReference>
<evidence type="ECO:0000259" key="3">
    <source>
        <dbReference type="PROSITE" id="PS51126"/>
    </source>
</evidence>
<dbReference type="InterPro" id="IPR029071">
    <property type="entry name" value="Ubiquitin-like_domsf"/>
</dbReference>
<dbReference type="GeneTree" id="ENSGT00940000164726"/>
<dbReference type="SMART" id="SM00228">
    <property type="entry name" value="PDZ"/>
    <property type="match status" value="1"/>
</dbReference>
<evidence type="ECO:0000313" key="5">
    <source>
        <dbReference type="Proteomes" id="UP000008672"/>
    </source>
</evidence>
<evidence type="ECO:0000259" key="2">
    <source>
        <dbReference type="PROSITE" id="PS50200"/>
    </source>
</evidence>
<organism evidence="4 5">
    <name type="scientific">Latimeria chalumnae</name>
    <name type="common">Coelacanth</name>
    <dbReference type="NCBI Taxonomy" id="7897"/>
    <lineage>
        <taxon>Eukaryota</taxon>
        <taxon>Metazoa</taxon>
        <taxon>Chordata</taxon>
        <taxon>Craniata</taxon>
        <taxon>Vertebrata</taxon>
        <taxon>Euteleostomi</taxon>
        <taxon>Coelacanthiformes</taxon>
        <taxon>Coelacanthidae</taxon>
        <taxon>Latimeria</taxon>
    </lineage>
</organism>
<dbReference type="CDD" id="cd06690">
    <property type="entry name" value="PDZ_Radil-like"/>
    <property type="match status" value="1"/>
</dbReference>
<reference evidence="4" key="3">
    <citation type="submission" date="2025-09" db="UniProtKB">
        <authorList>
            <consortium name="Ensembl"/>
        </authorList>
    </citation>
    <scope>IDENTIFICATION</scope>
</reference>
<dbReference type="EMBL" id="AFYH01191050">
    <property type="status" value="NOT_ANNOTATED_CDS"/>
    <property type="molecule type" value="Genomic_DNA"/>
</dbReference>
<evidence type="ECO:0000313" key="4">
    <source>
        <dbReference type="Ensembl" id="ENSLACP00000010839.1"/>
    </source>
</evidence>
<feature type="domain" description="Ras-associating" evidence="2">
    <location>
        <begin position="64"/>
        <end position="166"/>
    </location>
</feature>
<name>H3AMG8_LATCH</name>
<dbReference type="PROSITE" id="PS51126">
    <property type="entry name" value="DILUTE"/>
    <property type="match status" value="1"/>
</dbReference>
<dbReference type="Pfam" id="PF00788">
    <property type="entry name" value="RA"/>
    <property type="match status" value="1"/>
</dbReference>
<dbReference type="InterPro" id="IPR002710">
    <property type="entry name" value="Dilute_dom"/>
</dbReference>
<dbReference type="PANTHER" id="PTHR16027">
    <property type="entry name" value="DILUTE DOMAIN-CONTAINING PROTEIN YPR089W"/>
    <property type="match status" value="1"/>
</dbReference>
<dbReference type="SUPFAM" id="SSF49879">
    <property type="entry name" value="SMAD/FHA domain"/>
    <property type="match status" value="1"/>
</dbReference>
<dbReference type="CDD" id="cd17116">
    <property type="entry name" value="RA_Radil_like"/>
    <property type="match status" value="1"/>
</dbReference>
<dbReference type="SUPFAM" id="SSF54236">
    <property type="entry name" value="Ubiquitin-like"/>
    <property type="match status" value="1"/>
</dbReference>
<feature type="domain" description="PDZ" evidence="1">
    <location>
        <begin position="1028"/>
        <end position="1113"/>
    </location>
</feature>
<proteinExistence type="predicted"/>
<dbReference type="GO" id="GO:0001525">
    <property type="term" value="P:angiogenesis"/>
    <property type="evidence" value="ECO:0007669"/>
    <property type="project" value="TreeGrafter"/>
</dbReference>
<dbReference type="InterPro" id="IPR001478">
    <property type="entry name" value="PDZ"/>
</dbReference>
<dbReference type="EMBL" id="AFYH01191048">
    <property type="status" value="NOT_ANNOTATED_CDS"/>
    <property type="molecule type" value="Genomic_DNA"/>
</dbReference>
<dbReference type="AlphaFoldDB" id="H3AMG8"/>
<dbReference type="Gene3D" id="2.60.200.20">
    <property type="match status" value="1"/>
</dbReference>
<accession>H3AMG8</accession>
<evidence type="ECO:0000259" key="1">
    <source>
        <dbReference type="PROSITE" id="PS50106"/>
    </source>
</evidence>
<keyword evidence="5" id="KW-1185">Reference proteome</keyword>
<dbReference type="PANTHER" id="PTHR16027:SF4">
    <property type="entry name" value="RAS-INTERACTING PROTEIN 1"/>
    <property type="match status" value="1"/>
</dbReference>
<dbReference type="GO" id="GO:0035024">
    <property type="term" value="P:negative regulation of Rho protein signal transduction"/>
    <property type="evidence" value="ECO:0007669"/>
    <property type="project" value="TreeGrafter"/>
</dbReference>
<dbReference type="PROSITE" id="PS50200">
    <property type="entry name" value="RA"/>
    <property type="match status" value="1"/>
</dbReference>
<gene>
    <name evidence="4" type="primary">RADIL2A</name>
</gene>
<reference evidence="5" key="1">
    <citation type="submission" date="2011-08" db="EMBL/GenBank/DDBJ databases">
        <title>The draft genome of Latimeria chalumnae.</title>
        <authorList>
            <person name="Di Palma F."/>
            <person name="Alfoldi J."/>
            <person name="Johnson J."/>
            <person name="Berlin A."/>
            <person name="Gnerre S."/>
            <person name="Jaffe D."/>
            <person name="MacCallum I."/>
            <person name="Young S."/>
            <person name="Walker B.J."/>
            <person name="Lander E."/>
            <person name="Lindblad-Toh K."/>
        </authorList>
    </citation>
    <scope>NUCLEOTIDE SEQUENCE [LARGE SCALE GENOMIC DNA]</scope>
    <source>
        <strain evidence="5">Wild caught</strain>
    </source>
</reference>
<dbReference type="Pfam" id="PF01843">
    <property type="entry name" value="DIL"/>
    <property type="match status" value="1"/>
</dbReference>
<sequence length="1125" mass="125897">TVHSAESSGVRQPARNKIKRHNNRLSTVFSKGRNFKADPSEELLGGAGIAVGDDPAELSTQVSAPGVLKIFGDEISAGAHYKSVLATPHSSAHELVKEALERYSLNKAEANRYVLCDVIGQLGEDNQWKTECFRVVGDNEKPLMLQSLWKPKEGFARRFEIQKKSSVEEMTSKEKDTVTAGINAQARKLQMIRARGTPGTLGEDINSNIALWRSVSEMNLQAKSKDSRKMVKSLLLEDIDVDIDKDAQCLETEKEETESSDDNMTQYSIHPPFEFPYFLLLQGYNYRQDFVIYVMSGMTHVFGRCSEHTTGDDEERLKVDILLSAPDILPRHCCVRRVESNVGCEEDGTKKIVTLVRPLHGAYVTHNGLPIKTETKLLPGDLLGLGECYIFMYKDPTVHSSTQIPVWLSSPRTSTCKMCCSMLHCNLSRSQKALKQKSLQRLKNSDGQDLVLQYDLVHEERLLNKIIKLTDPHNSGHRLIPTYLLCLCIQHSACTFELSDLRKLLLRIASQVQTVMWEKTKELAGRQPENTPPLLESEEVSMLSINELIPGLQPLVFWMSNSIELLHFIQQEVPKLISWQEESEIKISRKCSYSSIRSASEEAMTVLEEVIMFTFQQSVYYLTKTLYTALPGLLDSNPFSDSGQLRVPEGVKNILEIFQEALNLLNQYKLHLEITSQLFAYLFFFSNASLFNALMERGSGGGFYQWSKGVQIRANLDLLLDWIQGIGLGDLAAEFFQTLSSAVNFLATPKENLLQANWRILRNEFVNLNPAQLHHMLREYNPGRPCPPGWSPTLEDLEAALRTDDILESFDNHPPLILPCSNFQLGLDKPVNDQSLQQHLKQIQEFLQSLKESPADADHCQKQQEKPYQKTLTELNLSLGTNFLVSKDHHTVLSTPGTADHNGKDFGITQSVLPSAQHDFSGAVLTQKLKNLELQSNLPGQQETHKKLALDPSCLLTPPNTPQTLELAEVEADQLEGPCGRLLNEMKKENLTRVLTVKSGDSVFTTEYSSPTNNSCETSEMEEDEVFTVELEREPHGLGLALIDGLKTPLNMNGIYIKSLVPDSPAAKCQKLQLGDRILAINGTSLVGMDYSSGRDLIRKAGGKLCLLVARSEPKVALKISASRC</sequence>
<dbReference type="InterPro" id="IPR000159">
    <property type="entry name" value="RA_dom"/>
</dbReference>